<name>A0A1Q8W365_9ACTO</name>
<dbReference type="RefSeq" id="WP_070661124.1">
    <property type="nucleotide sequence ID" value="NZ_MSKM01000001.1"/>
</dbReference>
<dbReference type="AlphaFoldDB" id="A0A1Q8W365"/>
<accession>A0A1Q8W365</accession>
<comment type="caution">
    <text evidence="1">The sequence shown here is derived from an EMBL/GenBank/DDBJ whole genome shotgun (WGS) entry which is preliminary data.</text>
</comment>
<evidence type="ECO:0000313" key="1">
    <source>
        <dbReference type="EMBL" id="OLO56001.1"/>
    </source>
</evidence>
<evidence type="ECO:0000313" key="2">
    <source>
        <dbReference type="Proteomes" id="UP000185772"/>
    </source>
</evidence>
<protein>
    <submittedName>
        <fullName evidence="1">Uncharacterized protein</fullName>
    </submittedName>
</protein>
<gene>
    <name evidence="1" type="ORF">BKH27_00380</name>
</gene>
<reference evidence="1 2" key="1">
    <citation type="submission" date="2016-12" db="EMBL/GenBank/DDBJ databases">
        <title>Genomic comparison of strains in the 'Actinomyces naeslundii' group.</title>
        <authorList>
            <person name="Mughal S.R."/>
            <person name="Do T."/>
            <person name="Gilbert S.C."/>
            <person name="Witherden E.A."/>
            <person name="Didelot X."/>
            <person name="Beighton D."/>
        </authorList>
    </citation>
    <scope>NUCLEOTIDE SEQUENCE [LARGE SCALE GENOMIC DNA]</scope>
    <source>
        <strain evidence="1 2">MMRCO6-1</strain>
    </source>
</reference>
<dbReference type="EMBL" id="MSKM01000001">
    <property type="protein sequence ID" value="OLO56001.1"/>
    <property type="molecule type" value="Genomic_DNA"/>
</dbReference>
<sequence>MPSIDVRGHLVPNGSEPASRQSLLDLSRSIPSVKACASEAAAIQHINALKAAGAKVTEDNPVFVWRTDIKALLVWDGLHWAGTSRFRIETQQVGDVGISYTQPGPHELSIFKAGRIAGFTDSLNYGSGWFPYQHFPDPFPNACIAVVFQPIWNNAVKWNFTSMTPPAVYDLDRTGFRVMFPNEKDRSRAHALMWIAVGF</sequence>
<dbReference type="Proteomes" id="UP000185772">
    <property type="component" value="Unassembled WGS sequence"/>
</dbReference>
<dbReference type="Gene3D" id="2.60.40.3940">
    <property type="match status" value="1"/>
</dbReference>
<proteinExistence type="predicted"/>
<organism evidence="1 2">
    <name type="scientific">Actinomyces oris</name>
    <dbReference type="NCBI Taxonomy" id="544580"/>
    <lineage>
        <taxon>Bacteria</taxon>
        <taxon>Bacillati</taxon>
        <taxon>Actinomycetota</taxon>
        <taxon>Actinomycetes</taxon>
        <taxon>Actinomycetales</taxon>
        <taxon>Actinomycetaceae</taxon>
        <taxon>Actinomyces</taxon>
    </lineage>
</organism>